<gene>
    <name evidence="2" type="ORF">FGM00_16475</name>
</gene>
<evidence type="ECO:0000313" key="3">
    <source>
        <dbReference type="Proteomes" id="UP000310017"/>
    </source>
</evidence>
<organism evidence="2 3">
    <name type="scientific">Aggregatimonas sangjinii</name>
    <dbReference type="NCBI Taxonomy" id="2583587"/>
    <lineage>
        <taxon>Bacteria</taxon>
        <taxon>Pseudomonadati</taxon>
        <taxon>Bacteroidota</taxon>
        <taxon>Flavobacteriia</taxon>
        <taxon>Flavobacteriales</taxon>
        <taxon>Flavobacteriaceae</taxon>
        <taxon>Aggregatimonas</taxon>
    </lineage>
</organism>
<sequence>MKKTILLLALLIVATVAFAQTKPEMKLNKETNLIEATYFHEDGTISQKGTFNLERKLHGEWVSYNSEGKTISVGSYNNGAKTGTWMFWANDVLKEVAYSNNAIAGVTESKNTEGIVSRN</sequence>
<evidence type="ECO:0000256" key="1">
    <source>
        <dbReference type="SAM" id="SignalP"/>
    </source>
</evidence>
<proteinExistence type="predicted"/>
<name>A0A5B7SWD0_9FLAO</name>
<dbReference type="EMBL" id="CP040710">
    <property type="protein sequence ID" value="QCX01629.1"/>
    <property type="molecule type" value="Genomic_DNA"/>
</dbReference>
<dbReference type="KEGG" id="asag:FGM00_16475"/>
<dbReference type="AlphaFoldDB" id="A0A5B7SWD0"/>
<accession>A0A5B7SWD0</accession>
<feature type="signal peptide" evidence="1">
    <location>
        <begin position="1"/>
        <end position="19"/>
    </location>
</feature>
<dbReference type="Gene3D" id="3.90.930.1">
    <property type="match status" value="1"/>
</dbReference>
<dbReference type="SUPFAM" id="SSF82185">
    <property type="entry name" value="Histone H3 K4-specific methyltransferase SET7/9 N-terminal domain"/>
    <property type="match status" value="1"/>
</dbReference>
<reference evidence="2 3" key="1">
    <citation type="submission" date="2019-05" db="EMBL/GenBank/DDBJ databases">
        <title>Genome sequencing of F202Z8.</title>
        <authorList>
            <person name="Kwon Y.M."/>
        </authorList>
    </citation>
    <scope>NUCLEOTIDE SEQUENCE [LARGE SCALE GENOMIC DNA]</scope>
    <source>
        <strain evidence="2 3">F202Z8</strain>
    </source>
</reference>
<keyword evidence="3" id="KW-1185">Reference proteome</keyword>
<keyword evidence="1" id="KW-0732">Signal</keyword>
<dbReference type="RefSeq" id="WP_138853966.1">
    <property type="nucleotide sequence ID" value="NZ_CP040710.1"/>
</dbReference>
<evidence type="ECO:0000313" key="2">
    <source>
        <dbReference type="EMBL" id="QCX01629.1"/>
    </source>
</evidence>
<dbReference type="GO" id="GO:0016740">
    <property type="term" value="F:transferase activity"/>
    <property type="evidence" value="ECO:0007669"/>
    <property type="project" value="UniProtKB-KW"/>
</dbReference>
<feature type="chain" id="PRO_5023087003" evidence="1">
    <location>
        <begin position="20"/>
        <end position="119"/>
    </location>
</feature>
<keyword evidence="2" id="KW-0808">Transferase</keyword>
<dbReference type="OrthoDB" id="1467310at2"/>
<dbReference type="Proteomes" id="UP000310017">
    <property type="component" value="Chromosome"/>
</dbReference>
<protein>
    <submittedName>
        <fullName evidence="2">Nicotinic acid mononucleotide adenyltransferase</fullName>
    </submittedName>
</protein>